<evidence type="ECO:0000256" key="1">
    <source>
        <dbReference type="SAM" id="MobiDB-lite"/>
    </source>
</evidence>
<organism evidence="2 3">
    <name type="scientific">Streptomyces stramineus</name>
    <dbReference type="NCBI Taxonomy" id="173861"/>
    <lineage>
        <taxon>Bacteria</taxon>
        <taxon>Bacillati</taxon>
        <taxon>Actinomycetota</taxon>
        <taxon>Actinomycetes</taxon>
        <taxon>Kitasatosporales</taxon>
        <taxon>Streptomycetaceae</taxon>
        <taxon>Streptomyces</taxon>
    </lineage>
</organism>
<accession>A0ABN0ZHB5</accession>
<dbReference type="Proteomes" id="UP001499895">
    <property type="component" value="Unassembled WGS sequence"/>
</dbReference>
<name>A0ABN0ZHB5_9ACTN</name>
<comment type="caution">
    <text evidence="2">The sequence shown here is derived from an EMBL/GenBank/DDBJ whole genome shotgun (WGS) entry which is preliminary data.</text>
</comment>
<keyword evidence="3" id="KW-1185">Reference proteome</keyword>
<reference evidence="2 3" key="1">
    <citation type="journal article" date="2019" name="Int. J. Syst. Evol. Microbiol.">
        <title>The Global Catalogue of Microorganisms (GCM) 10K type strain sequencing project: providing services to taxonomists for standard genome sequencing and annotation.</title>
        <authorList>
            <consortium name="The Broad Institute Genomics Platform"/>
            <consortium name="The Broad Institute Genome Sequencing Center for Infectious Disease"/>
            <person name="Wu L."/>
            <person name="Ma J."/>
        </authorList>
    </citation>
    <scope>NUCLEOTIDE SEQUENCE [LARGE SCALE GENOMIC DNA]</scope>
    <source>
        <strain evidence="2 3">JCM 10649</strain>
    </source>
</reference>
<evidence type="ECO:0000313" key="2">
    <source>
        <dbReference type="EMBL" id="GAA0447468.1"/>
    </source>
</evidence>
<dbReference type="EMBL" id="BAAAHB010000004">
    <property type="protein sequence ID" value="GAA0447468.1"/>
    <property type="molecule type" value="Genomic_DNA"/>
</dbReference>
<feature type="compositionally biased region" description="Polar residues" evidence="1">
    <location>
        <begin position="51"/>
        <end position="62"/>
    </location>
</feature>
<protein>
    <recommendedName>
        <fullName evidence="4">Mobile element transfer</fullName>
    </recommendedName>
</protein>
<proteinExistence type="predicted"/>
<sequence length="68" mass="7041">MGGMTRAALLPSSWGADGMADAADLPPGTMKYPACICPQHRAGKGKPDTSVRLTSQKASTPQRGGDLR</sequence>
<evidence type="ECO:0000313" key="3">
    <source>
        <dbReference type="Proteomes" id="UP001499895"/>
    </source>
</evidence>
<evidence type="ECO:0008006" key="4">
    <source>
        <dbReference type="Google" id="ProtNLM"/>
    </source>
</evidence>
<feature type="region of interest" description="Disordered" evidence="1">
    <location>
        <begin position="38"/>
        <end position="68"/>
    </location>
</feature>
<gene>
    <name evidence="2" type="ORF">GCM10009544_07840</name>
</gene>